<feature type="transmembrane region" description="Helical" evidence="1">
    <location>
        <begin position="590"/>
        <end position="609"/>
    </location>
</feature>
<keyword evidence="1" id="KW-0812">Transmembrane</keyword>
<feature type="transmembrane region" description="Helical" evidence="1">
    <location>
        <begin position="242"/>
        <end position="262"/>
    </location>
</feature>
<feature type="transmembrane region" description="Helical" evidence="1">
    <location>
        <begin position="207"/>
        <end position="230"/>
    </location>
</feature>
<keyword evidence="3" id="KW-1185">Reference proteome</keyword>
<protein>
    <submittedName>
        <fullName evidence="2">Uncharacterized protein</fullName>
    </submittedName>
</protein>
<feature type="transmembrane region" description="Helical" evidence="1">
    <location>
        <begin position="538"/>
        <end position="558"/>
    </location>
</feature>
<evidence type="ECO:0000313" key="3">
    <source>
        <dbReference type="Proteomes" id="UP000049828"/>
    </source>
</evidence>
<sequence>MVNSLMFGTKIGRLLKNSGKKERIQFWFASMVTVTATLLYTMFAFGLSDITNDSLSKNDVQQLQGVLSSIILISIIAVMFFQWILATQLQNLFNIRKHFTEALLLMGTPHKKIVKIYVSELVQVHVSATLIGCVIGSSIYIVVANVLQIEERYVPVQIYLICVLIGILLNSYTIGSNLYKLLRGNIVEKIRNGNDYIKTNKINVKGVLVRICIAAILVILMQYISVTSTVRQIVELSKFCDILAGMILFDPIARGVYQLLYYMTKFMKSKDAFLSVVMSKSYFRKVKITCMFLILSCTLFVGLHSLFRMVRVSGENIVDKNIGYAYVLDKKDIEVNDRESDSDTYYGLKIKSKTESGSNVFVSGIDSLYVNHFEKINVVKGSEEGLNKVLNENANSILMPEIFAASSDIGKTIKINMEGKMYDFIVAGLYYSNDFSELNCFVNINYLKDTLHIGSNEHNIVFFNEGNSVSDKNLLTKADIMRKSRERAVSGTEIVEAITYLLITCAVISLFIYYSFIAKSNEKDILRFQAMGVPYLQIIKIYIWNAVFPIIISGIFLLPITKKFTYICLYVMLSPYYFVGVKDSGIYSEIVLLLLFSLISIAVQMFYILRLKDRKNFIEELRNPRM</sequence>
<feature type="transmembrane region" description="Helical" evidence="1">
    <location>
        <begin position="288"/>
        <end position="307"/>
    </location>
</feature>
<evidence type="ECO:0000313" key="2">
    <source>
        <dbReference type="EMBL" id="CRL34643.1"/>
    </source>
</evidence>
<organism evidence="2 3">
    <name type="scientific">Roseburia inulinivorans</name>
    <dbReference type="NCBI Taxonomy" id="360807"/>
    <lineage>
        <taxon>Bacteria</taxon>
        <taxon>Bacillati</taxon>
        <taxon>Bacillota</taxon>
        <taxon>Clostridia</taxon>
        <taxon>Lachnospirales</taxon>
        <taxon>Lachnospiraceae</taxon>
        <taxon>Roseburia</taxon>
    </lineage>
</organism>
<keyword evidence="1" id="KW-1133">Transmembrane helix</keyword>
<proteinExistence type="predicted"/>
<feature type="transmembrane region" description="Helical" evidence="1">
    <location>
        <begin position="156"/>
        <end position="175"/>
    </location>
</feature>
<name>A0A0M6WG27_9FIRM</name>
<feature type="transmembrane region" description="Helical" evidence="1">
    <location>
        <begin position="66"/>
        <end position="86"/>
    </location>
</feature>
<dbReference type="Proteomes" id="UP000049828">
    <property type="component" value="Unassembled WGS sequence"/>
</dbReference>
<feature type="transmembrane region" description="Helical" evidence="1">
    <location>
        <begin position="121"/>
        <end position="144"/>
    </location>
</feature>
<accession>A0A0M6WG27</accession>
<gene>
    <name evidence="2" type="ORF">RIL183_15071</name>
</gene>
<feature type="transmembrane region" description="Helical" evidence="1">
    <location>
        <begin position="497"/>
        <end position="517"/>
    </location>
</feature>
<dbReference type="EMBL" id="CVRS01000048">
    <property type="protein sequence ID" value="CRL34643.1"/>
    <property type="molecule type" value="Genomic_DNA"/>
</dbReference>
<evidence type="ECO:0000256" key="1">
    <source>
        <dbReference type="SAM" id="Phobius"/>
    </source>
</evidence>
<keyword evidence="1" id="KW-0472">Membrane</keyword>
<reference evidence="3" key="1">
    <citation type="submission" date="2015-05" db="EMBL/GenBank/DDBJ databases">
        <authorList>
            <consortium name="Pathogen Informatics"/>
        </authorList>
    </citation>
    <scope>NUCLEOTIDE SEQUENCE [LARGE SCALE GENOMIC DNA]</scope>
    <source>
        <strain evidence="3">L1-83</strain>
    </source>
</reference>
<feature type="transmembrane region" description="Helical" evidence="1">
    <location>
        <begin position="26"/>
        <end position="46"/>
    </location>
</feature>
<dbReference type="AlphaFoldDB" id="A0A0M6WG27"/>